<dbReference type="CDD" id="cd01146">
    <property type="entry name" value="FhuD"/>
    <property type="match status" value="1"/>
</dbReference>
<comment type="similarity">
    <text evidence="2">Belongs to the bacterial solute-binding protein 8 family.</text>
</comment>
<evidence type="ECO:0000313" key="9">
    <source>
        <dbReference type="Proteomes" id="UP000649829"/>
    </source>
</evidence>
<protein>
    <submittedName>
        <fullName evidence="8">ABC transporter substrate-binding protein</fullName>
    </submittedName>
</protein>
<name>A0A917SV47_9RHOB</name>
<evidence type="ECO:0000256" key="1">
    <source>
        <dbReference type="ARBA" id="ARBA00004196"/>
    </source>
</evidence>
<keyword evidence="9" id="KW-1185">Reference proteome</keyword>
<gene>
    <name evidence="8" type="ORF">GCM10011534_22520</name>
</gene>
<reference evidence="8" key="1">
    <citation type="journal article" date="2014" name="Int. J. Syst. Evol. Microbiol.">
        <title>Complete genome sequence of Corynebacterium casei LMG S-19264T (=DSM 44701T), isolated from a smear-ripened cheese.</title>
        <authorList>
            <consortium name="US DOE Joint Genome Institute (JGI-PGF)"/>
            <person name="Walter F."/>
            <person name="Albersmeier A."/>
            <person name="Kalinowski J."/>
            <person name="Ruckert C."/>
        </authorList>
    </citation>
    <scope>NUCLEOTIDE SEQUENCE</scope>
    <source>
        <strain evidence="8">CGMCC 1.6293</strain>
    </source>
</reference>
<evidence type="ECO:0000256" key="2">
    <source>
        <dbReference type="ARBA" id="ARBA00008814"/>
    </source>
</evidence>
<dbReference type="EMBL" id="BMLF01000001">
    <property type="protein sequence ID" value="GGM00173.1"/>
    <property type="molecule type" value="Genomic_DNA"/>
</dbReference>
<comment type="caution">
    <text evidence="8">The sequence shown here is derived from an EMBL/GenBank/DDBJ whole genome shotgun (WGS) entry which is preliminary data.</text>
</comment>
<dbReference type="AlphaFoldDB" id="A0A917SV47"/>
<accession>A0A917SV47</accession>
<sequence>MRPFQDLARPLAALFLLAVTLLPAAASAADFPVTVEHAFGTTTIPARPERVATVAWANHEVPLALGIVPVGFARANFGDDDGDGVLPWVAARLEELGAEVPPLFDEGDGIDFEAVAASRPDLILAAYSGLSRAEYDTLSKIAPVIAYRDGPWSTDWREMIRLNAAGLGRSEEGEALIAETDARIRAAARAHPELVGRTAMFVTHLDLRDLSVIRFYSANDSRVKFLEDLGLTSPAAVKEATEAGRYNGEISAEKIDLFSDVDIVITYGGRDLAETVARNPLTSRMETARTGAFVLLGNDPLGTAANPTPLSIPWVLDDYVAHLAEAARKAE</sequence>
<keyword evidence="5 6" id="KW-0732">Signal</keyword>
<dbReference type="SUPFAM" id="SSF53807">
    <property type="entry name" value="Helical backbone' metal receptor"/>
    <property type="match status" value="1"/>
</dbReference>
<feature type="domain" description="Fe/B12 periplasmic-binding" evidence="7">
    <location>
        <begin position="50"/>
        <end position="327"/>
    </location>
</feature>
<evidence type="ECO:0000256" key="6">
    <source>
        <dbReference type="SAM" id="SignalP"/>
    </source>
</evidence>
<reference evidence="8" key="2">
    <citation type="submission" date="2020-09" db="EMBL/GenBank/DDBJ databases">
        <authorList>
            <person name="Sun Q."/>
            <person name="Zhou Y."/>
        </authorList>
    </citation>
    <scope>NUCLEOTIDE SEQUENCE</scope>
    <source>
        <strain evidence="8">CGMCC 1.6293</strain>
    </source>
</reference>
<organism evidence="8 9">
    <name type="scientific">Pseudooceanicola nanhaiensis</name>
    <dbReference type="NCBI Taxonomy" id="375761"/>
    <lineage>
        <taxon>Bacteria</taxon>
        <taxon>Pseudomonadati</taxon>
        <taxon>Pseudomonadota</taxon>
        <taxon>Alphaproteobacteria</taxon>
        <taxon>Rhodobacterales</taxon>
        <taxon>Paracoccaceae</taxon>
        <taxon>Pseudooceanicola</taxon>
    </lineage>
</organism>
<keyword evidence="3" id="KW-0813">Transport</keyword>
<evidence type="ECO:0000313" key="8">
    <source>
        <dbReference type="EMBL" id="GGM00173.1"/>
    </source>
</evidence>
<dbReference type="PROSITE" id="PS50983">
    <property type="entry name" value="FE_B12_PBP"/>
    <property type="match status" value="1"/>
</dbReference>
<feature type="chain" id="PRO_5036765719" evidence="6">
    <location>
        <begin position="29"/>
        <end position="331"/>
    </location>
</feature>
<dbReference type="GO" id="GO:0030288">
    <property type="term" value="C:outer membrane-bounded periplasmic space"/>
    <property type="evidence" value="ECO:0007669"/>
    <property type="project" value="TreeGrafter"/>
</dbReference>
<dbReference type="GO" id="GO:1901678">
    <property type="term" value="P:iron coordination entity transport"/>
    <property type="evidence" value="ECO:0007669"/>
    <property type="project" value="UniProtKB-ARBA"/>
</dbReference>
<proteinExistence type="inferred from homology"/>
<dbReference type="InterPro" id="IPR051313">
    <property type="entry name" value="Bact_iron-sidero_bind"/>
</dbReference>
<comment type="subcellular location">
    <subcellularLocation>
        <location evidence="1">Cell envelope</location>
    </subcellularLocation>
</comment>
<dbReference type="RefSeq" id="WP_028287855.1">
    <property type="nucleotide sequence ID" value="NZ_BMLF01000001.1"/>
</dbReference>
<dbReference type="Gene3D" id="3.40.50.1980">
    <property type="entry name" value="Nitrogenase molybdenum iron protein domain"/>
    <property type="match status" value="2"/>
</dbReference>
<dbReference type="InterPro" id="IPR002491">
    <property type="entry name" value="ABC_transptr_periplasmic_BD"/>
</dbReference>
<dbReference type="PANTHER" id="PTHR30532:SF24">
    <property type="entry name" value="FERRIC ENTEROBACTIN-BINDING PERIPLASMIC PROTEIN FEPB"/>
    <property type="match status" value="1"/>
</dbReference>
<feature type="signal peptide" evidence="6">
    <location>
        <begin position="1"/>
        <end position="28"/>
    </location>
</feature>
<keyword evidence="4" id="KW-0410">Iron transport</keyword>
<keyword evidence="4" id="KW-0408">Iron</keyword>
<dbReference type="Pfam" id="PF01497">
    <property type="entry name" value="Peripla_BP_2"/>
    <property type="match status" value="1"/>
</dbReference>
<evidence type="ECO:0000256" key="4">
    <source>
        <dbReference type="ARBA" id="ARBA00022496"/>
    </source>
</evidence>
<keyword evidence="4" id="KW-0406">Ion transport</keyword>
<evidence type="ECO:0000259" key="7">
    <source>
        <dbReference type="PROSITE" id="PS50983"/>
    </source>
</evidence>
<dbReference type="Proteomes" id="UP000649829">
    <property type="component" value="Unassembled WGS sequence"/>
</dbReference>
<evidence type="ECO:0000256" key="3">
    <source>
        <dbReference type="ARBA" id="ARBA00022448"/>
    </source>
</evidence>
<dbReference type="PANTHER" id="PTHR30532">
    <property type="entry name" value="IRON III DICITRATE-BINDING PERIPLASMIC PROTEIN"/>
    <property type="match status" value="1"/>
</dbReference>
<evidence type="ECO:0000256" key="5">
    <source>
        <dbReference type="ARBA" id="ARBA00022729"/>
    </source>
</evidence>